<reference evidence="1" key="1">
    <citation type="journal article" date="2014" name="Front. Microbiol.">
        <title>High frequency of phylogenetically diverse reductive dehalogenase-homologous genes in deep subseafloor sedimentary metagenomes.</title>
        <authorList>
            <person name="Kawai M."/>
            <person name="Futagami T."/>
            <person name="Toyoda A."/>
            <person name="Takaki Y."/>
            <person name="Nishi S."/>
            <person name="Hori S."/>
            <person name="Arai W."/>
            <person name="Tsubouchi T."/>
            <person name="Morono Y."/>
            <person name="Uchiyama I."/>
            <person name="Ito T."/>
            <person name="Fujiyama A."/>
            <person name="Inagaki F."/>
            <person name="Takami H."/>
        </authorList>
    </citation>
    <scope>NUCLEOTIDE SEQUENCE</scope>
    <source>
        <strain evidence="1">Expedition CK06-06</strain>
    </source>
</reference>
<sequence length="187" mass="20762">MASTVCLADTDASQFDEGRTTPATVRRSYTIHNTDVTPTRAAAEQDLITDPLCPAVDFNYGSLFRDTIAVTQVPDGILDQFEAQVTWKRWKPEVLDEEFLTGNVSRVTQNKQYAFNRISSTTYPTGTPKDLNDLIGVSDSGVTGVDVPVPKMAFTIRRIYADGTFTLTLLQQLYEFVGRPNSLAWRG</sequence>
<dbReference type="AlphaFoldDB" id="X0V0H7"/>
<organism evidence="1">
    <name type="scientific">marine sediment metagenome</name>
    <dbReference type="NCBI Taxonomy" id="412755"/>
    <lineage>
        <taxon>unclassified sequences</taxon>
        <taxon>metagenomes</taxon>
        <taxon>ecological metagenomes</taxon>
    </lineage>
</organism>
<proteinExistence type="predicted"/>
<feature type="non-terminal residue" evidence="1">
    <location>
        <position position="187"/>
    </location>
</feature>
<accession>X0V0H7</accession>
<comment type="caution">
    <text evidence="1">The sequence shown here is derived from an EMBL/GenBank/DDBJ whole genome shotgun (WGS) entry which is preliminary data.</text>
</comment>
<gene>
    <name evidence="1" type="ORF">S01H1_43062</name>
</gene>
<protein>
    <submittedName>
        <fullName evidence="1">Uncharacterized protein</fullName>
    </submittedName>
</protein>
<evidence type="ECO:0000313" key="1">
    <source>
        <dbReference type="EMBL" id="GAG11599.1"/>
    </source>
</evidence>
<name>X0V0H7_9ZZZZ</name>
<dbReference type="EMBL" id="BARS01027409">
    <property type="protein sequence ID" value="GAG11599.1"/>
    <property type="molecule type" value="Genomic_DNA"/>
</dbReference>